<keyword evidence="4 6" id="KW-0067">ATP-binding</keyword>
<evidence type="ECO:0000313" key="11">
    <source>
        <dbReference type="Proteomes" id="UP001430356"/>
    </source>
</evidence>
<dbReference type="Proteomes" id="UP001430356">
    <property type="component" value="Unassembled WGS sequence"/>
</dbReference>
<dbReference type="CDD" id="cd00106">
    <property type="entry name" value="KISc"/>
    <property type="match status" value="1"/>
</dbReference>
<feature type="region of interest" description="Disordered" evidence="8">
    <location>
        <begin position="940"/>
        <end position="1003"/>
    </location>
</feature>
<organism evidence="10 11">
    <name type="scientific">Novymonas esmeraldas</name>
    <dbReference type="NCBI Taxonomy" id="1808958"/>
    <lineage>
        <taxon>Eukaryota</taxon>
        <taxon>Discoba</taxon>
        <taxon>Euglenozoa</taxon>
        <taxon>Kinetoplastea</taxon>
        <taxon>Metakinetoplastina</taxon>
        <taxon>Trypanosomatida</taxon>
        <taxon>Trypanosomatidae</taxon>
        <taxon>Novymonas</taxon>
    </lineage>
</organism>
<dbReference type="GO" id="GO:0051231">
    <property type="term" value="P:spindle elongation"/>
    <property type="evidence" value="ECO:0007669"/>
    <property type="project" value="TreeGrafter"/>
</dbReference>
<evidence type="ECO:0000256" key="4">
    <source>
        <dbReference type="ARBA" id="ARBA00022840"/>
    </source>
</evidence>
<dbReference type="InterPro" id="IPR019821">
    <property type="entry name" value="Kinesin_motor_CS"/>
</dbReference>
<dbReference type="SUPFAM" id="SSF52540">
    <property type="entry name" value="P-loop containing nucleoside triphosphate hydrolases"/>
    <property type="match status" value="1"/>
</dbReference>
<feature type="compositionally biased region" description="Basic and acidic residues" evidence="8">
    <location>
        <begin position="957"/>
        <end position="966"/>
    </location>
</feature>
<feature type="compositionally biased region" description="Low complexity" evidence="8">
    <location>
        <begin position="711"/>
        <end position="722"/>
    </location>
</feature>
<feature type="compositionally biased region" description="Low complexity" evidence="8">
    <location>
        <begin position="617"/>
        <end position="631"/>
    </location>
</feature>
<dbReference type="Gene3D" id="3.40.850.10">
    <property type="entry name" value="Kinesin motor domain"/>
    <property type="match status" value="1"/>
</dbReference>
<dbReference type="PANTHER" id="PTHR47969:SF15">
    <property type="entry name" value="CHROMOSOME-ASSOCIATED KINESIN KIF4A-RELATED"/>
    <property type="match status" value="1"/>
</dbReference>
<dbReference type="Pfam" id="PF00225">
    <property type="entry name" value="Kinesin"/>
    <property type="match status" value="1"/>
</dbReference>
<feature type="coiled-coil region" evidence="7">
    <location>
        <begin position="319"/>
        <end position="353"/>
    </location>
</feature>
<evidence type="ECO:0000256" key="6">
    <source>
        <dbReference type="PROSITE-ProRule" id="PRU00283"/>
    </source>
</evidence>
<protein>
    <submittedName>
        <fullName evidence="10">Kinesin</fullName>
    </submittedName>
</protein>
<evidence type="ECO:0000256" key="2">
    <source>
        <dbReference type="ARBA" id="ARBA00022490"/>
    </source>
</evidence>
<dbReference type="GO" id="GO:0005524">
    <property type="term" value="F:ATP binding"/>
    <property type="evidence" value="ECO:0007669"/>
    <property type="project" value="UniProtKB-UniRule"/>
</dbReference>
<dbReference type="GO" id="GO:0003777">
    <property type="term" value="F:microtubule motor activity"/>
    <property type="evidence" value="ECO:0007669"/>
    <property type="project" value="InterPro"/>
</dbReference>
<dbReference type="PROSITE" id="PS00411">
    <property type="entry name" value="KINESIN_MOTOR_1"/>
    <property type="match status" value="1"/>
</dbReference>
<feature type="compositionally biased region" description="Low complexity" evidence="8">
    <location>
        <begin position="1044"/>
        <end position="1064"/>
    </location>
</feature>
<evidence type="ECO:0000256" key="3">
    <source>
        <dbReference type="ARBA" id="ARBA00022741"/>
    </source>
</evidence>
<proteinExistence type="inferred from homology"/>
<dbReference type="GO" id="GO:0007018">
    <property type="term" value="P:microtubule-based movement"/>
    <property type="evidence" value="ECO:0007669"/>
    <property type="project" value="InterPro"/>
</dbReference>
<keyword evidence="11" id="KW-1185">Reference proteome</keyword>
<evidence type="ECO:0000256" key="1">
    <source>
        <dbReference type="ARBA" id="ARBA00004496"/>
    </source>
</evidence>
<dbReference type="InterPro" id="IPR001752">
    <property type="entry name" value="Kinesin_motor_dom"/>
</dbReference>
<feature type="region of interest" description="Disordered" evidence="8">
    <location>
        <begin position="1020"/>
        <end position="1072"/>
    </location>
</feature>
<dbReference type="InterPro" id="IPR027640">
    <property type="entry name" value="Kinesin-like_fam"/>
</dbReference>
<comment type="caution">
    <text evidence="10">The sequence shown here is derived from an EMBL/GenBank/DDBJ whole genome shotgun (WGS) entry which is preliminary data.</text>
</comment>
<dbReference type="GO" id="GO:0005875">
    <property type="term" value="C:microtubule associated complex"/>
    <property type="evidence" value="ECO:0007669"/>
    <property type="project" value="TreeGrafter"/>
</dbReference>
<reference evidence="10 11" key="1">
    <citation type="journal article" date="2021" name="MBio">
        <title>A New Model Trypanosomatid, Novymonas esmeraldas: Genomic Perception of Its 'Candidatus Pandoraea novymonadis' Endosymbiont.</title>
        <authorList>
            <person name="Zakharova A."/>
            <person name="Saura A."/>
            <person name="Butenko A."/>
            <person name="Podesvova L."/>
            <person name="Warmusova S."/>
            <person name="Kostygov A.Y."/>
            <person name="Nenarokova A."/>
            <person name="Lukes J."/>
            <person name="Opperdoes F.R."/>
            <person name="Yurchenko V."/>
        </authorList>
    </citation>
    <scope>NUCLEOTIDE SEQUENCE [LARGE SCALE GENOMIC DNA]</scope>
    <source>
        <strain evidence="10 11">E262AT.01</strain>
    </source>
</reference>
<feature type="compositionally biased region" description="Low complexity" evidence="8">
    <location>
        <begin position="940"/>
        <end position="955"/>
    </location>
</feature>
<dbReference type="GO" id="GO:0005737">
    <property type="term" value="C:cytoplasm"/>
    <property type="evidence" value="ECO:0007669"/>
    <property type="project" value="UniProtKB-SubCell"/>
</dbReference>
<feature type="domain" description="Kinesin motor" evidence="9">
    <location>
        <begin position="5"/>
        <end position="318"/>
    </location>
</feature>
<dbReference type="AlphaFoldDB" id="A0AAW0EKB3"/>
<accession>A0AAW0EKB3</accession>
<feature type="binding site" evidence="6">
    <location>
        <begin position="77"/>
        <end position="84"/>
    </location>
    <ligand>
        <name>ATP</name>
        <dbReference type="ChEBI" id="CHEBI:30616"/>
    </ligand>
</feature>
<dbReference type="GO" id="GO:0007052">
    <property type="term" value="P:mitotic spindle organization"/>
    <property type="evidence" value="ECO:0007669"/>
    <property type="project" value="TreeGrafter"/>
</dbReference>
<dbReference type="SMART" id="SM00129">
    <property type="entry name" value="KISc"/>
    <property type="match status" value="1"/>
</dbReference>
<dbReference type="PRINTS" id="PR00380">
    <property type="entry name" value="KINESINHEAVY"/>
</dbReference>
<sequence length="1072" mass="112596">MASSSIKVAVRCRPLLGQERPAGGLDIQPRRILLDSKTYDPDFTFPPTATQDDVFHACQPILQCVKEGMNGTIMVYGQTGTGKTHTMLGSADGSEDGLVHMVVANMLEHVQLKTADGAQCALTLSMIEIYNERLTDMLSPNGEEEVTLISGFPRFTHKVTLCRVRDAVETIRGGLARRHTAATLMNERSSRSHVVFIFDLEEFNAFTGQTDVGHLFMIDLAGSESVKKSQASGVAAGEAGRINKSLLALKSVLLALSNTNEATRPSHVPYRDSRLTELLQDSIGGTARTLMIACISAVGRDIEETKSTLLYAVKARSIRNAANTEREKLLIRLRSTEAENQKLRNRLQERVAERGGYYVTKEEHEQTQEMAESHARLTAAVEQLMQDRQNSDARRHIWESQVKVLRAILDDKETELQGFKAVYHDALQRFEYQASALQRLVRGDVAAAKDAVQTSFADNYARLHAWRTELLAALEEAAVVPAASSSSSSAGPQDGETALPVRATDTTTAHDDDHEDEEAPLQRHLMDEGAAGLRPPEAPATAATAAAAAVGLERCSGTPPPSSPTLLAAGRSAAGLPPVASPLRSTGAAGCHPTRPAAAPASHSARGSIASSLQRGSAASAAPSTAVSPTRRPGRPRGGAVTAVAGSLFGGPGTRRGPTGGGGGAAASAAQRGSGAPLAVLSPPLGASTPPPTAPPSAVRSSAAEEGHGDATTTAANTATGAPTWPTVMAQYDAQCVRTVHRLNEAVAAMLEECMRLFDSYREGAELAEARRRHGIEAVCQRLRSELESSVAQLQRVEVAGERDVREARASLSDQLRMRAKMPPLADAAPFQVAVRDACRDVVRHASSIFPQPGTPAPAEAALDVIARNVRRSSTAFTLQALDPLSSYAVAAGGSTGTSCSSAPSSPMVVSRAVGASGGGVRMADLDAVPPLAATATCGSPSTTVATELTTTSPSDKGLEGEEEQQKCGSLGDRSAHSWQGRATTTSPPPPQQQQACGSSGRLLSSLRSSAALTSVAVNSHHHHNNNGSSSHLRSGGGGKRTRSTATASSSSTTGDMPPSSRRATAARRSGR</sequence>
<name>A0AAW0EKB3_9TRYP</name>
<dbReference type="EMBL" id="JAECZO010000038">
    <property type="protein sequence ID" value="KAK7194528.1"/>
    <property type="molecule type" value="Genomic_DNA"/>
</dbReference>
<evidence type="ECO:0000256" key="8">
    <source>
        <dbReference type="SAM" id="MobiDB-lite"/>
    </source>
</evidence>
<dbReference type="GO" id="GO:0008017">
    <property type="term" value="F:microtubule binding"/>
    <property type="evidence" value="ECO:0007669"/>
    <property type="project" value="InterPro"/>
</dbReference>
<keyword evidence="5 7" id="KW-0175">Coiled coil</keyword>
<feature type="compositionally biased region" description="Low complexity" evidence="8">
    <location>
        <begin position="592"/>
        <end position="606"/>
    </location>
</feature>
<keyword evidence="2" id="KW-0963">Cytoplasm</keyword>
<evidence type="ECO:0000256" key="7">
    <source>
        <dbReference type="SAM" id="Coils"/>
    </source>
</evidence>
<feature type="region of interest" description="Disordered" evidence="8">
    <location>
        <begin position="577"/>
        <end position="722"/>
    </location>
</feature>
<feature type="compositionally biased region" description="Gly residues" evidence="8">
    <location>
        <begin position="648"/>
        <end position="665"/>
    </location>
</feature>
<evidence type="ECO:0000259" key="9">
    <source>
        <dbReference type="PROSITE" id="PS50067"/>
    </source>
</evidence>
<dbReference type="InterPro" id="IPR027417">
    <property type="entry name" value="P-loop_NTPase"/>
</dbReference>
<feature type="compositionally biased region" description="Low complexity" evidence="8">
    <location>
        <begin position="666"/>
        <end position="688"/>
    </location>
</feature>
<keyword evidence="6" id="KW-0505">Motor protein</keyword>
<comment type="similarity">
    <text evidence="6">Belongs to the TRAFAC class myosin-kinesin ATPase superfamily. Kinesin family.</text>
</comment>
<dbReference type="InterPro" id="IPR036961">
    <property type="entry name" value="Kinesin_motor_dom_sf"/>
</dbReference>
<keyword evidence="3 6" id="KW-0547">Nucleotide-binding</keyword>
<evidence type="ECO:0000313" key="10">
    <source>
        <dbReference type="EMBL" id="KAK7194528.1"/>
    </source>
</evidence>
<gene>
    <name evidence="10" type="ORF">NESM_000370000</name>
</gene>
<feature type="compositionally biased region" description="Low complexity" evidence="8">
    <location>
        <begin position="993"/>
        <end position="1003"/>
    </location>
</feature>
<dbReference type="PROSITE" id="PS50067">
    <property type="entry name" value="KINESIN_MOTOR_2"/>
    <property type="match status" value="1"/>
</dbReference>
<evidence type="ECO:0000256" key="5">
    <source>
        <dbReference type="ARBA" id="ARBA00023054"/>
    </source>
</evidence>
<dbReference type="PANTHER" id="PTHR47969">
    <property type="entry name" value="CHROMOSOME-ASSOCIATED KINESIN KIF4A-RELATED"/>
    <property type="match status" value="1"/>
</dbReference>
<comment type="subcellular location">
    <subcellularLocation>
        <location evidence="1">Cytoplasm</location>
    </subcellularLocation>
</comment>
<feature type="compositionally biased region" description="Polar residues" evidence="8">
    <location>
        <begin position="977"/>
        <end position="986"/>
    </location>
</feature>